<name>A0A380KBD0_9STRE</name>
<sequence>MTLIQDELKIISVNELMNINLKIPDYQRPYRWSSSSTNTLFADTYGAYKLGIDEYRLGSVILHRVNYNNQHYDYNLVDGQQRTTTLSILLYVLGEKAKNF</sequence>
<keyword evidence="3" id="KW-1185">Reference proteome</keyword>
<evidence type="ECO:0000313" key="3">
    <source>
        <dbReference type="Proteomes" id="UP000254924"/>
    </source>
</evidence>
<reference evidence="2 3" key="1">
    <citation type="submission" date="2018-06" db="EMBL/GenBank/DDBJ databases">
        <authorList>
            <consortium name="Pathogen Informatics"/>
            <person name="Doyle S."/>
        </authorList>
    </citation>
    <scope>NUCLEOTIDE SEQUENCE [LARGE SCALE GENOMIC DNA]</scope>
    <source>
        <strain evidence="2 3">NCTC12224</strain>
    </source>
</reference>
<dbReference type="PANTHER" id="PTHR35149">
    <property type="entry name" value="SLL5132 PROTEIN"/>
    <property type="match status" value="1"/>
</dbReference>
<dbReference type="Pfam" id="PF03235">
    <property type="entry name" value="GmrSD_N"/>
    <property type="match status" value="1"/>
</dbReference>
<dbReference type="AlphaFoldDB" id="A0A380KBD0"/>
<dbReference type="EMBL" id="UHFN01000007">
    <property type="protein sequence ID" value="SUN61550.1"/>
    <property type="molecule type" value="Genomic_DNA"/>
</dbReference>
<organism evidence="2 3">
    <name type="scientific">Streptococcus hyointestinalis</name>
    <dbReference type="NCBI Taxonomy" id="1337"/>
    <lineage>
        <taxon>Bacteria</taxon>
        <taxon>Bacillati</taxon>
        <taxon>Bacillota</taxon>
        <taxon>Bacilli</taxon>
        <taxon>Lactobacillales</taxon>
        <taxon>Streptococcaceae</taxon>
        <taxon>Streptococcus</taxon>
    </lineage>
</organism>
<accession>A0A380KBD0</accession>
<dbReference type="PANTHER" id="PTHR35149:SF2">
    <property type="entry name" value="DUF262 DOMAIN-CONTAINING PROTEIN"/>
    <property type="match status" value="1"/>
</dbReference>
<dbReference type="Proteomes" id="UP000254924">
    <property type="component" value="Unassembled WGS sequence"/>
</dbReference>
<proteinExistence type="predicted"/>
<dbReference type="InterPro" id="IPR004919">
    <property type="entry name" value="GmrSD_N"/>
</dbReference>
<feature type="domain" description="GmrSD restriction endonucleases N-terminal" evidence="1">
    <location>
        <begin position="19"/>
        <end position="92"/>
    </location>
</feature>
<evidence type="ECO:0000259" key="1">
    <source>
        <dbReference type="Pfam" id="PF03235"/>
    </source>
</evidence>
<protein>
    <submittedName>
        <fullName evidence="2">Uncharacterized conserved protein</fullName>
    </submittedName>
</protein>
<evidence type="ECO:0000313" key="2">
    <source>
        <dbReference type="EMBL" id="SUN61550.1"/>
    </source>
</evidence>
<gene>
    <name evidence="2" type="ORF">NCTC12224_01511</name>
</gene>